<gene>
    <name evidence="6" type="ORF">FSCOSCO3_A032185</name>
</gene>
<evidence type="ECO:0000256" key="2">
    <source>
        <dbReference type="ARBA" id="ARBA00023242"/>
    </source>
</evidence>
<keyword evidence="7" id="KW-1185">Reference proteome</keyword>
<comment type="caution">
    <text evidence="6">The sequence shown here is derived from an EMBL/GenBank/DDBJ whole genome shotgun (WGS) entry which is preliminary data.</text>
</comment>
<dbReference type="AlphaFoldDB" id="A0AAV1PA82"/>
<organism evidence="6 7">
    <name type="scientific">Scomber scombrus</name>
    <name type="common">Atlantic mackerel</name>
    <name type="synonym">Scomber vernalis</name>
    <dbReference type="NCBI Taxonomy" id="13677"/>
    <lineage>
        <taxon>Eukaryota</taxon>
        <taxon>Metazoa</taxon>
        <taxon>Chordata</taxon>
        <taxon>Craniata</taxon>
        <taxon>Vertebrata</taxon>
        <taxon>Euteleostomi</taxon>
        <taxon>Actinopterygii</taxon>
        <taxon>Neopterygii</taxon>
        <taxon>Teleostei</taxon>
        <taxon>Neoteleostei</taxon>
        <taxon>Acanthomorphata</taxon>
        <taxon>Pelagiaria</taxon>
        <taxon>Scombriformes</taxon>
        <taxon>Scombridae</taxon>
        <taxon>Scomber</taxon>
    </lineage>
</organism>
<dbReference type="GO" id="GO:0051493">
    <property type="term" value="P:regulation of cytoskeleton organization"/>
    <property type="evidence" value="ECO:0007669"/>
    <property type="project" value="TreeGrafter"/>
</dbReference>
<dbReference type="InterPro" id="IPR010441">
    <property type="entry name" value="CH_2"/>
</dbReference>
<proteinExistence type="predicted"/>
<dbReference type="FunFam" id="1.10.418.10:FF:000061">
    <property type="entry name" value="Spermatogenesis associated 4"/>
    <property type="match status" value="1"/>
</dbReference>
<dbReference type="Gene3D" id="1.10.418.10">
    <property type="entry name" value="Calponin-like domain"/>
    <property type="match status" value="1"/>
</dbReference>
<protein>
    <recommendedName>
        <fullName evidence="4">Spermatogenesis-associated protein 4</fullName>
    </recommendedName>
</protein>
<reference evidence="6 7" key="1">
    <citation type="submission" date="2024-01" db="EMBL/GenBank/DDBJ databases">
        <authorList>
            <person name="Alioto T."/>
            <person name="Alioto T."/>
            <person name="Gomez Garrido J."/>
        </authorList>
    </citation>
    <scope>NUCLEOTIDE SEQUENCE [LARGE SCALE GENOMIC DNA]</scope>
</reference>
<evidence type="ECO:0000256" key="3">
    <source>
        <dbReference type="ARBA" id="ARBA00058372"/>
    </source>
</evidence>
<comment type="function">
    <text evidence="3">May play a role in apoptosis regulation.</text>
</comment>
<feature type="domain" description="Calponin-homology (CH)" evidence="5">
    <location>
        <begin position="10"/>
        <end position="114"/>
    </location>
</feature>
<name>A0AAV1PA82_SCOSC</name>
<accession>A0AAV1PA82</accession>
<dbReference type="InterPro" id="IPR052111">
    <property type="entry name" value="Spermatogenesis_Ciliary_MAP"/>
</dbReference>
<dbReference type="Pfam" id="PF06294">
    <property type="entry name" value="CH_2"/>
    <property type="match status" value="1"/>
</dbReference>
<dbReference type="PANTHER" id="PTHR12509:SF8">
    <property type="entry name" value="SPERMATOGENESIS-ASSOCIATED PROTEIN 4"/>
    <property type="match status" value="1"/>
</dbReference>
<dbReference type="PANTHER" id="PTHR12509">
    <property type="entry name" value="SPERMATOGENESIS-ASSOCIATED 4-RELATED"/>
    <property type="match status" value="1"/>
</dbReference>
<evidence type="ECO:0000259" key="5">
    <source>
        <dbReference type="PROSITE" id="PS50021"/>
    </source>
</evidence>
<dbReference type="Proteomes" id="UP001314229">
    <property type="component" value="Unassembled WGS sequence"/>
</dbReference>
<dbReference type="GO" id="GO:0005930">
    <property type="term" value="C:axoneme"/>
    <property type="evidence" value="ECO:0007669"/>
    <property type="project" value="TreeGrafter"/>
</dbReference>
<comment type="subcellular location">
    <subcellularLocation>
        <location evidence="1">Nucleus</location>
    </subcellularLocation>
</comment>
<evidence type="ECO:0000256" key="1">
    <source>
        <dbReference type="ARBA" id="ARBA00004123"/>
    </source>
</evidence>
<dbReference type="GO" id="GO:0005634">
    <property type="term" value="C:nucleus"/>
    <property type="evidence" value="ECO:0007669"/>
    <property type="project" value="UniProtKB-SubCell"/>
</dbReference>
<dbReference type="PROSITE" id="PS50021">
    <property type="entry name" value="CH"/>
    <property type="match status" value="1"/>
</dbReference>
<dbReference type="GO" id="GO:0008017">
    <property type="term" value="F:microtubule binding"/>
    <property type="evidence" value="ECO:0007669"/>
    <property type="project" value="TreeGrafter"/>
</dbReference>
<dbReference type="EMBL" id="CAWUFR010000117">
    <property type="protein sequence ID" value="CAK6968298.1"/>
    <property type="molecule type" value="Genomic_DNA"/>
</dbReference>
<dbReference type="InterPro" id="IPR036872">
    <property type="entry name" value="CH_dom_sf"/>
</dbReference>
<evidence type="ECO:0000313" key="6">
    <source>
        <dbReference type="EMBL" id="CAK6968298.1"/>
    </source>
</evidence>
<sequence>MSYEQSPQKTGLAREIVKWLQSLDLSFYPMNVRRDFSNGYLVAEIFYHYYPSDFPLHSYNKGTSLSAKQANWSRIERSLQKLNLHLMKNVVDGTIHCKPGAAELLVQEIYTVLTNRSIREVQRPESDFTDQKYQELLPTLARSTACQAIKNNLKTTEMMAEPDICMNQRKAEIILHRHLEHKAAERVFNPRRFKVTPKLGQLAADNLVTSSRGDECFDSLSSAGTTSKSCSSSAWSGAAVPFKEIKVHQPARRSLVNY</sequence>
<evidence type="ECO:0000256" key="4">
    <source>
        <dbReference type="ARBA" id="ARBA00071322"/>
    </source>
</evidence>
<evidence type="ECO:0000313" key="7">
    <source>
        <dbReference type="Proteomes" id="UP001314229"/>
    </source>
</evidence>
<keyword evidence="2" id="KW-0539">Nucleus</keyword>
<dbReference type="InterPro" id="IPR001715">
    <property type="entry name" value="CH_dom"/>
</dbReference>